<dbReference type="Pfam" id="PF22536">
    <property type="entry name" value="WHD_POLR3C"/>
    <property type="match status" value="1"/>
</dbReference>
<dbReference type="InterPro" id="IPR013197">
    <property type="entry name" value="RNA_pol_III_RPC82-rel_HTH"/>
</dbReference>
<comment type="subcellular location">
    <subcellularLocation>
        <location evidence="1 8">Nucleus</location>
    </subcellularLocation>
</comment>
<dbReference type="AlphaFoldDB" id="A0A6A6UKQ9"/>
<dbReference type="InterPro" id="IPR039748">
    <property type="entry name" value="RPC3"/>
</dbReference>
<feature type="domain" description="RNA polymerase III Rpc82 C -terminal" evidence="10">
    <location>
        <begin position="293"/>
        <end position="530"/>
    </location>
</feature>
<dbReference type="PANTHER" id="PTHR12949">
    <property type="entry name" value="RNA POLYMERASE III DNA DIRECTED -RELATED"/>
    <property type="match status" value="1"/>
</dbReference>
<proteinExistence type="inferred from homology"/>
<feature type="compositionally biased region" description="Basic and acidic residues" evidence="9">
    <location>
        <begin position="245"/>
        <end position="255"/>
    </location>
</feature>
<evidence type="ECO:0000256" key="9">
    <source>
        <dbReference type="SAM" id="MobiDB-lite"/>
    </source>
</evidence>
<dbReference type="EMBL" id="MU004232">
    <property type="protein sequence ID" value="KAF2672037.1"/>
    <property type="molecule type" value="Genomic_DNA"/>
</dbReference>
<dbReference type="Proteomes" id="UP000799302">
    <property type="component" value="Unassembled WGS sequence"/>
</dbReference>
<feature type="compositionally biased region" description="Polar residues" evidence="9">
    <location>
        <begin position="337"/>
        <end position="353"/>
    </location>
</feature>
<keyword evidence="14" id="KW-1185">Reference proteome</keyword>
<dbReference type="GO" id="GO:0006351">
    <property type="term" value="P:DNA-templated transcription"/>
    <property type="evidence" value="ECO:0007669"/>
    <property type="project" value="InterPro"/>
</dbReference>
<feature type="domain" description="RNA polymerase III subunit RPC82-related helix-turn-helix" evidence="11">
    <location>
        <begin position="13"/>
        <end position="68"/>
    </location>
</feature>
<feature type="region of interest" description="Disordered" evidence="9">
    <location>
        <begin position="699"/>
        <end position="742"/>
    </location>
</feature>
<feature type="compositionally biased region" description="Acidic residues" evidence="9">
    <location>
        <begin position="717"/>
        <end position="742"/>
    </location>
</feature>
<feature type="compositionally biased region" description="Polar residues" evidence="9">
    <location>
        <begin position="299"/>
        <end position="309"/>
    </location>
</feature>
<keyword evidence="4 8" id="KW-0240">DNA-directed RNA polymerase</keyword>
<evidence type="ECO:0000256" key="5">
    <source>
        <dbReference type="ARBA" id="ARBA00023163"/>
    </source>
</evidence>
<sequence>MQQDLAELTISGIDHLFGQLTSRVYAALAYTGRRTIQEICKRTGLNSRQVGTTLTVLTQQRLVVYHTEELNTSPVSLRTYFEADGDTAYQVVFRYQKLERVIHQRHGPTYASVLARVALMGFVTLSDLEKAFDFTISIPNGDSDKAKTHVNGSLAVQEPEESTQLEGALQAPTPRPAKQHTPKSARELKTILFDLARLGYISKRTKYSSMPHYVFITEATERVLNSYPGGPKGKDGKAEYAGNLDVEKRERRDEADVFAQKSVSTWTPATSNALKRKNRENEESSGEEEIPVPKKSKLSNELTNGSTKISKGRKRKNQEAEENSGEESVPVPKKSKLSNGLSNGSHGEVTSSLNGDSEELVFQVNLDKCNVIIRNQQLVKLAHRYLGETTSKVYGLLLRMLEPLTARCFDPLDSREQLRSDDEPLFEAGKHPTLRQILDQIPTSLDLATGVTPSGTTNGVNGHASKSKVVHSGSDLDTEPEDSATIKARELGLRRSLLEKHLRILEHDPRKFAFCVDSKWGVHFKRLTRDLVQYEILNTVTAQQGLLAGRVLRILQSNFSIDEKGIATQAILKPKDLREVTNNLLEAGIIETQEIPRDTNRTTNRLLWLYAYSAEKARKRIVTDCYRAMIRLMRRTEVERGKYSATIDKADRGDGVVLTSKDKRLLEEWGQKETLLWGQILRVDDVVSCLRDFAPEDDPFIGNRARPGTNPEKDEAKEEEVEEEGAVVDNLEEEELQDAGTV</sequence>
<evidence type="ECO:0000259" key="11">
    <source>
        <dbReference type="Pfam" id="PF08221"/>
    </source>
</evidence>
<feature type="compositionally biased region" description="Polar residues" evidence="9">
    <location>
        <begin position="261"/>
        <end position="273"/>
    </location>
</feature>
<comment type="similarity">
    <text evidence="2 8">Belongs to the RNA polymerase beta chain family.</text>
</comment>
<evidence type="ECO:0000256" key="8">
    <source>
        <dbReference type="RuleBase" id="RU367076"/>
    </source>
</evidence>
<comment type="function">
    <text evidence="7 8">DNA-dependent RNA polymerase catalyzes the transcription of DNA into RNA using the four ribonucleoside triphosphates as substrates. Specific core component of RNA polymerase III which synthesizes small RNAs, such as 5S rRNA and tRNAs.</text>
</comment>
<evidence type="ECO:0000256" key="1">
    <source>
        <dbReference type="ARBA" id="ARBA00004123"/>
    </source>
</evidence>
<dbReference type="InterPro" id="IPR036388">
    <property type="entry name" value="WH-like_DNA-bd_sf"/>
</dbReference>
<evidence type="ECO:0000256" key="4">
    <source>
        <dbReference type="ARBA" id="ARBA00022478"/>
    </source>
</evidence>
<evidence type="ECO:0000259" key="12">
    <source>
        <dbReference type="Pfam" id="PF22536"/>
    </source>
</evidence>
<keyword evidence="6 8" id="KW-0539">Nucleus</keyword>
<dbReference type="Pfam" id="PF08221">
    <property type="entry name" value="HTH_9"/>
    <property type="match status" value="1"/>
</dbReference>
<feature type="region of interest" description="Disordered" evidence="9">
    <location>
        <begin position="455"/>
        <end position="481"/>
    </location>
</feature>
<feature type="region of interest" description="Disordered" evidence="9">
    <location>
        <begin position="156"/>
        <end position="184"/>
    </location>
</feature>
<organism evidence="13 14">
    <name type="scientific">Microthyrium microscopicum</name>
    <dbReference type="NCBI Taxonomy" id="703497"/>
    <lineage>
        <taxon>Eukaryota</taxon>
        <taxon>Fungi</taxon>
        <taxon>Dikarya</taxon>
        <taxon>Ascomycota</taxon>
        <taxon>Pezizomycotina</taxon>
        <taxon>Dothideomycetes</taxon>
        <taxon>Dothideomycetes incertae sedis</taxon>
        <taxon>Microthyriales</taxon>
        <taxon>Microthyriaceae</taxon>
        <taxon>Microthyrium</taxon>
    </lineage>
</organism>
<dbReference type="OrthoDB" id="272392at2759"/>
<dbReference type="PANTHER" id="PTHR12949:SF0">
    <property type="entry name" value="DNA-DIRECTED RNA POLYMERASE III SUBUNIT RPC3"/>
    <property type="match status" value="1"/>
</dbReference>
<evidence type="ECO:0000256" key="2">
    <source>
        <dbReference type="ARBA" id="ARBA00006835"/>
    </source>
</evidence>
<protein>
    <recommendedName>
        <fullName evidence="8">DNA-directed RNA polymerase III subunit RPC3</fullName>
        <shortName evidence="8">RNA polymerase III subunit C3</shortName>
    </recommendedName>
</protein>
<reference evidence="13" key="1">
    <citation type="journal article" date="2020" name="Stud. Mycol.">
        <title>101 Dothideomycetes genomes: a test case for predicting lifestyles and emergence of pathogens.</title>
        <authorList>
            <person name="Haridas S."/>
            <person name="Albert R."/>
            <person name="Binder M."/>
            <person name="Bloem J."/>
            <person name="Labutti K."/>
            <person name="Salamov A."/>
            <person name="Andreopoulos B."/>
            <person name="Baker S."/>
            <person name="Barry K."/>
            <person name="Bills G."/>
            <person name="Bluhm B."/>
            <person name="Cannon C."/>
            <person name="Castanera R."/>
            <person name="Culley D."/>
            <person name="Daum C."/>
            <person name="Ezra D."/>
            <person name="Gonzalez J."/>
            <person name="Henrissat B."/>
            <person name="Kuo A."/>
            <person name="Liang C."/>
            <person name="Lipzen A."/>
            <person name="Lutzoni F."/>
            <person name="Magnuson J."/>
            <person name="Mondo S."/>
            <person name="Nolan M."/>
            <person name="Ohm R."/>
            <person name="Pangilinan J."/>
            <person name="Park H.-J."/>
            <person name="Ramirez L."/>
            <person name="Alfaro M."/>
            <person name="Sun H."/>
            <person name="Tritt A."/>
            <person name="Yoshinaga Y."/>
            <person name="Zwiers L.-H."/>
            <person name="Turgeon B."/>
            <person name="Goodwin S."/>
            <person name="Spatafora J."/>
            <person name="Crous P."/>
            <person name="Grigoriev I."/>
        </authorList>
    </citation>
    <scope>NUCLEOTIDE SEQUENCE</scope>
    <source>
        <strain evidence="13">CBS 115976</strain>
    </source>
</reference>
<feature type="region of interest" description="Disordered" evidence="9">
    <location>
        <begin position="227"/>
        <end position="353"/>
    </location>
</feature>
<evidence type="ECO:0000259" key="10">
    <source>
        <dbReference type="Pfam" id="PF05645"/>
    </source>
</evidence>
<dbReference type="GO" id="GO:0005666">
    <property type="term" value="C:RNA polymerase III complex"/>
    <property type="evidence" value="ECO:0007669"/>
    <property type="project" value="UniProtKB-UniRule"/>
</dbReference>
<dbReference type="Pfam" id="PF05645">
    <property type="entry name" value="RNA_pol_Rpc82"/>
    <property type="match status" value="1"/>
</dbReference>
<feature type="domain" description="DNA-directed RNA polymerase III subunit RPC3 winged-helix" evidence="12">
    <location>
        <begin position="539"/>
        <end position="611"/>
    </location>
</feature>
<gene>
    <name evidence="13" type="ORF">BT63DRAFT_476853</name>
</gene>
<evidence type="ECO:0000313" key="14">
    <source>
        <dbReference type="Proteomes" id="UP000799302"/>
    </source>
</evidence>
<dbReference type="Gene3D" id="1.10.10.10">
    <property type="entry name" value="Winged helix-like DNA-binding domain superfamily/Winged helix DNA-binding domain"/>
    <property type="match status" value="2"/>
</dbReference>
<evidence type="ECO:0000256" key="6">
    <source>
        <dbReference type="ARBA" id="ARBA00023242"/>
    </source>
</evidence>
<dbReference type="GO" id="GO:0003697">
    <property type="term" value="F:single-stranded DNA binding"/>
    <property type="evidence" value="ECO:0007669"/>
    <property type="project" value="UniProtKB-UniRule"/>
</dbReference>
<dbReference type="InterPro" id="IPR055207">
    <property type="entry name" value="POLR3C_WHD"/>
</dbReference>
<name>A0A6A6UKQ9_9PEZI</name>
<dbReference type="InterPro" id="IPR008806">
    <property type="entry name" value="RNA_pol_III_Rpc82_C"/>
</dbReference>
<comment type="subunit">
    <text evidence="3 8">Component of the RNA polymerase III (Pol III) complex consisting of 17 subunits.</text>
</comment>
<evidence type="ECO:0000256" key="7">
    <source>
        <dbReference type="ARBA" id="ARBA00025127"/>
    </source>
</evidence>
<accession>A0A6A6UKQ9</accession>
<evidence type="ECO:0000313" key="13">
    <source>
        <dbReference type="EMBL" id="KAF2672037.1"/>
    </source>
</evidence>
<evidence type="ECO:0000256" key="3">
    <source>
        <dbReference type="ARBA" id="ARBA00011206"/>
    </source>
</evidence>
<keyword evidence="5 8" id="KW-0804">Transcription</keyword>